<dbReference type="InterPro" id="IPR004358">
    <property type="entry name" value="Sig_transdc_His_kin-like_C"/>
</dbReference>
<comment type="catalytic activity">
    <reaction evidence="1">
        <text>ATP + protein L-histidine = ADP + protein N-phospho-L-histidine.</text>
        <dbReference type="EC" id="2.7.13.3"/>
    </reaction>
</comment>
<evidence type="ECO:0000313" key="8">
    <source>
        <dbReference type="Proteomes" id="UP001501175"/>
    </source>
</evidence>
<dbReference type="Gene3D" id="3.30.565.10">
    <property type="entry name" value="Histidine kinase-like ATPase, C-terminal domain"/>
    <property type="match status" value="1"/>
</dbReference>
<dbReference type="Pfam" id="PF00512">
    <property type="entry name" value="HisKA"/>
    <property type="match status" value="1"/>
</dbReference>
<dbReference type="SMART" id="SM00388">
    <property type="entry name" value="HisKA"/>
    <property type="match status" value="1"/>
</dbReference>
<dbReference type="PANTHER" id="PTHR43304">
    <property type="entry name" value="PHYTOCHROME-LIKE PROTEIN CPH1"/>
    <property type="match status" value="1"/>
</dbReference>
<reference evidence="8" key="1">
    <citation type="journal article" date="2019" name="Int. J. Syst. Evol. Microbiol.">
        <title>The Global Catalogue of Microorganisms (GCM) 10K type strain sequencing project: providing services to taxonomists for standard genome sequencing and annotation.</title>
        <authorList>
            <consortium name="The Broad Institute Genomics Platform"/>
            <consortium name="The Broad Institute Genome Sequencing Center for Infectious Disease"/>
            <person name="Wu L."/>
            <person name="Ma J."/>
        </authorList>
    </citation>
    <scope>NUCLEOTIDE SEQUENCE [LARGE SCALE GENOMIC DNA]</scope>
    <source>
        <strain evidence="8">JCM 17927</strain>
    </source>
</reference>
<dbReference type="InterPro" id="IPR052162">
    <property type="entry name" value="Sensor_kinase/Photoreceptor"/>
</dbReference>
<dbReference type="InterPro" id="IPR035965">
    <property type="entry name" value="PAS-like_dom_sf"/>
</dbReference>
<dbReference type="SUPFAM" id="SSF55785">
    <property type="entry name" value="PYP-like sensor domain (PAS domain)"/>
    <property type="match status" value="1"/>
</dbReference>
<evidence type="ECO:0000256" key="2">
    <source>
        <dbReference type="ARBA" id="ARBA00012438"/>
    </source>
</evidence>
<evidence type="ECO:0000256" key="5">
    <source>
        <dbReference type="ARBA" id="ARBA00022777"/>
    </source>
</evidence>
<dbReference type="RefSeq" id="WP_345250271.1">
    <property type="nucleotide sequence ID" value="NZ_BAABHD010000084.1"/>
</dbReference>
<dbReference type="Gene3D" id="1.10.287.130">
    <property type="match status" value="1"/>
</dbReference>
<comment type="caution">
    <text evidence="7">The sequence shown here is derived from an EMBL/GenBank/DDBJ whole genome shotgun (WGS) entry which is preliminary data.</text>
</comment>
<dbReference type="InterPro" id="IPR003594">
    <property type="entry name" value="HATPase_dom"/>
</dbReference>
<dbReference type="CDD" id="cd00082">
    <property type="entry name" value="HisKA"/>
    <property type="match status" value="1"/>
</dbReference>
<evidence type="ECO:0000256" key="1">
    <source>
        <dbReference type="ARBA" id="ARBA00000085"/>
    </source>
</evidence>
<protein>
    <recommendedName>
        <fullName evidence="2">histidine kinase</fullName>
        <ecNumber evidence="2">2.7.13.3</ecNumber>
    </recommendedName>
</protein>
<dbReference type="EMBL" id="BAABHD010000084">
    <property type="protein sequence ID" value="GAA4470864.1"/>
    <property type="molecule type" value="Genomic_DNA"/>
</dbReference>
<evidence type="ECO:0000256" key="4">
    <source>
        <dbReference type="ARBA" id="ARBA00022679"/>
    </source>
</evidence>
<accession>A0ABP8NSX8</accession>
<dbReference type="PROSITE" id="PS50109">
    <property type="entry name" value="HIS_KIN"/>
    <property type="match status" value="1"/>
</dbReference>
<dbReference type="EC" id="2.7.13.3" evidence="2"/>
<organism evidence="7 8">
    <name type="scientific">Nibrella saemangeumensis</name>
    <dbReference type="NCBI Taxonomy" id="1084526"/>
    <lineage>
        <taxon>Bacteria</taxon>
        <taxon>Pseudomonadati</taxon>
        <taxon>Bacteroidota</taxon>
        <taxon>Cytophagia</taxon>
        <taxon>Cytophagales</taxon>
        <taxon>Spirosomataceae</taxon>
        <taxon>Nibrella</taxon>
    </lineage>
</organism>
<keyword evidence="3" id="KW-0597">Phosphoprotein</keyword>
<evidence type="ECO:0000256" key="3">
    <source>
        <dbReference type="ARBA" id="ARBA00022553"/>
    </source>
</evidence>
<dbReference type="InterPro" id="IPR036097">
    <property type="entry name" value="HisK_dim/P_sf"/>
</dbReference>
<dbReference type="PRINTS" id="PR00344">
    <property type="entry name" value="BCTRLSENSOR"/>
</dbReference>
<dbReference type="Proteomes" id="UP001501175">
    <property type="component" value="Unassembled WGS sequence"/>
</dbReference>
<keyword evidence="8" id="KW-1185">Reference proteome</keyword>
<keyword evidence="4" id="KW-0808">Transferase</keyword>
<name>A0ABP8NSX8_9BACT</name>
<gene>
    <name evidence="7" type="ORF">GCM10023189_60310</name>
</gene>
<dbReference type="SUPFAM" id="SSF47384">
    <property type="entry name" value="Homodimeric domain of signal transducing histidine kinase"/>
    <property type="match status" value="1"/>
</dbReference>
<evidence type="ECO:0000313" key="7">
    <source>
        <dbReference type="EMBL" id="GAA4470864.1"/>
    </source>
</evidence>
<dbReference type="InterPro" id="IPR036890">
    <property type="entry name" value="HATPase_C_sf"/>
</dbReference>
<proteinExistence type="predicted"/>
<dbReference type="SUPFAM" id="SSF55874">
    <property type="entry name" value="ATPase domain of HSP90 chaperone/DNA topoisomerase II/histidine kinase"/>
    <property type="match status" value="1"/>
</dbReference>
<dbReference type="Gene3D" id="3.30.450.20">
    <property type="entry name" value="PAS domain"/>
    <property type="match status" value="1"/>
</dbReference>
<feature type="domain" description="Histidine kinase" evidence="6">
    <location>
        <begin position="200"/>
        <end position="428"/>
    </location>
</feature>
<dbReference type="InterPro" id="IPR005467">
    <property type="entry name" value="His_kinase_dom"/>
</dbReference>
<sequence>MKPVKTYEQLVRENEDLRHQLDEATETLHAIRTGQVDALVVQGDDGHQLYTLKTADQTYRVFIETMNEGAVTLNEQGVILYSNSMFAALVDKPLSKVTGVYLDTFIAAESKATYAELFRLGWAQNSKAEILIRNANGDVPCLASVKVLKLDEGMCLSLIITNLTGKQEAQKRLEETVAALERSNYALNRSNENLQQFAYVASHDLQEPLRKIQSFGNLLKSSYATQLGTSGEELVTRMEVAAERMSYLIRDLLTFSRLTTSAQHQQQQDLNKIVADVLAMLEMVIQEKQAVIKVGELATVPGDATQLGQLIQNLLTNALKFTKPGVPPRIRVSCKRVERTELPASFHAPDTQSYAYCMLQVSDNGIGFASNQAERIFGTFQRLHGKNEYPGTGIGLAIAKKVVENHRGYIEAESQPGEGATFRVYLPL</sequence>
<keyword evidence="5" id="KW-0418">Kinase</keyword>
<evidence type="ECO:0000259" key="6">
    <source>
        <dbReference type="PROSITE" id="PS50109"/>
    </source>
</evidence>
<dbReference type="InterPro" id="IPR003661">
    <property type="entry name" value="HisK_dim/P_dom"/>
</dbReference>
<dbReference type="Pfam" id="PF02518">
    <property type="entry name" value="HATPase_c"/>
    <property type="match status" value="1"/>
</dbReference>
<dbReference type="PANTHER" id="PTHR43304:SF1">
    <property type="entry name" value="PAC DOMAIN-CONTAINING PROTEIN"/>
    <property type="match status" value="1"/>
</dbReference>
<dbReference type="SMART" id="SM00387">
    <property type="entry name" value="HATPase_c"/>
    <property type="match status" value="1"/>
</dbReference>